<evidence type="ECO:0000256" key="10">
    <source>
        <dbReference type="SAM" id="Phobius"/>
    </source>
</evidence>
<evidence type="ECO:0000313" key="12">
    <source>
        <dbReference type="Proteomes" id="UP000078237"/>
    </source>
</evidence>
<dbReference type="CDD" id="cd11058">
    <property type="entry name" value="CYP60B-like"/>
    <property type="match status" value="1"/>
</dbReference>
<dbReference type="Proteomes" id="UP000078237">
    <property type="component" value="Unassembled WGS sequence"/>
</dbReference>
<comment type="similarity">
    <text evidence="2 9">Belongs to the cytochrome P450 family.</text>
</comment>
<dbReference type="GO" id="GO:0016705">
    <property type="term" value="F:oxidoreductase activity, acting on paired donors, with incorporation or reduction of molecular oxygen"/>
    <property type="evidence" value="ECO:0007669"/>
    <property type="project" value="InterPro"/>
</dbReference>
<dbReference type="InterPro" id="IPR036396">
    <property type="entry name" value="Cyt_P450_sf"/>
</dbReference>
<dbReference type="VEuPathDB" id="FungiDB:MMYC01_204516"/>
<dbReference type="InterPro" id="IPR001128">
    <property type="entry name" value="Cyt_P450"/>
</dbReference>
<evidence type="ECO:0000256" key="1">
    <source>
        <dbReference type="ARBA" id="ARBA00001971"/>
    </source>
</evidence>
<feature type="binding site" description="axial binding residue" evidence="8">
    <location>
        <position position="466"/>
    </location>
    <ligand>
        <name>heme</name>
        <dbReference type="ChEBI" id="CHEBI:30413"/>
    </ligand>
    <ligandPart>
        <name>Fe</name>
        <dbReference type="ChEBI" id="CHEBI:18248"/>
    </ligandPart>
</feature>
<evidence type="ECO:0000256" key="7">
    <source>
        <dbReference type="ARBA" id="ARBA00023033"/>
    </source>
</evidence>
<name>A0A175W552_9PEZI</name>
<comment type="caution">
    <text evidence="11">The sequence shown here is derived from an EMBL/GenBank/DDBJ whole genome shotgun (WGS) entry which is preliminary data.</text>
</comment>
<sequence length="523" mass="59685">MLSSPTSDLVLAVRLAPLLRGDLDLISIARSAGILLAAYLTCLCVYRYFFHPLAGFPGPRLAPFNNALWFWTLLKGRAPWVNHSWHKRYGPVVRIGVNHLSFSTHAAQKTIYGFGTKEVPSFTKDPEFSTPEVDNTVNIIVEVDKAEHARMRRMLSYAFSNTNLYSHEDVLTRRTDEMLDRFHGLQEEDGKRGINFVKWSYYVTYDIMGEMCFGDLWDVQTAKQPKGKFHWADVITATTNVNDMLRAICVIPGLFSLVTWYMPKSLQDTIVRHAEYANEYTQARLAMKTERKDFLYHMLSDKNLPRPADSEIASHFQALMLAGSITTATFLPGTLYYLCKHPDKRARLISEIRGRFATAADINARALVADCRYLDAVCQESLRIYPPAGAAHLTRIVPEGGCEIAGHWVPGGTRVSVHPWSVVRDEANYHAPGEFIPERWLPTEPEGQRGDKLETSLPFSSGPRGCLGKNLAYLEMRIILARLFWRYDIDWFDSSVDWERDSMGYTVWKKPDLRFTVKQREDI</sequence>
<dbReference type="AlphaFoldDB" id="A0A175W552"/>
<keyword evidence="5 9" id="KW-0560">Oxidoreductase</keyword>
<protein>
    <submittedName>
        <fullName evidence="11">Isotrichodermin C-15 hydroxylase</fullName>
    </submittedName>
</protein>
<dbReference type="PANTHER" id="PTHR24305">
    <property type="entry name" value="CYTOCHROME P450"/>
    <property type="match status" value="1"/>
</dbReference>
<dbReference type="SUPFAM" id="SSF48264">
    <property type="entry name" value="Cytochrome P450"/>
    <property type="match status" value="1"/>
</dbReference>
<keyword evidence="6 8" id="KW-0408">Iron</keyword>
<dbReference type="PANTHER" id="PTHR24305:SF29">
    <property type="entry name" value="BENZOATE-PARA-HYDROXYLASE"/>
    <property type="match status" value="1"/>
</dbReference>
<dbReference type="GO" id="GO:0004497">
    <property type="term" value="F:monooxygenase activity"/>
    <property type="evidence" value="ECO:0007669"/>
    <property type="project" value="UniProtKB-KW"/>
</dbReference>
<gene>
    <name evidence="11" type="ORF">MMYC01_204516</name>
</gene>
<accession>A0A175W552</accession>
<dbReference type="GO" id="GO:0005506">
    <property type="term" value="F:iron ion binding"/>
    <property type="evidence" value="ECO:0007669"/>
    <property type="project" value="InterPro"/>
</dbReference>
<dbReference type="PRINTS" id="PR00463">
    <property type="entry name" value="EP450I"/>
</dbReference>
<reference evidence="11 12" key="1">
    <citation type="journal article" date="2016" name="Genome Announc.">
        <title>Genome Sequence of Madurella mycetomatis mm55, Isolated from a Human Mycetoma Case in Sudan.</title>
        <authorList>
            <person name="Smit S."/>
            <person name="Derks M.F."/>
            <person name="Bervoets S."/>
            <person name="Fahal A."/>
            <person name="van Leeuwen W."/>
            <person name="van Belkum A."/>
            <person name="van de Sande W.W."/>
        </authorList>
    </citation>
    <scope>NUCLEOTIDE SEQUENCE [LARGE SCALE GENOMIC DNA]</scope>
    <source>
        <strain evidence="12">mm55</strain>
    </source>
</reference>
<dbReference type="Pfam" id="PF00067">
    <property type="entry name" value="p450"/>
    <property type="match status" value="1"/>
</dbReference>
<keyword evidence="12" id="KW-1185">Reference proteome</keyword>
<dbReference type="PROSITE" id="PS00086">
    <property type="entry name" value="CYTOCHROME_P450"/>
    <property type="match status" value="1"/>
</dbReference>
<keyword evidence="10" id="KW-0472">Membrane</keyword>
<evidence type="ECO:0000256" key="4">
    <source>
        <dbReference type="ARBA" id="ARBA00022723"/>
    </source>
</evidence>
<dbReference type="PRINTS" id="PR00385">
    <property type="entry name" value="P450"/>
</dbReference>
<keyword evidence="10" id="KW-0812">Transmembrane</keyword>
<evidence type="ECO:0000256" key="5">
    <source>
        <dbReference type="ARBA" id="ARBA00023002"/>
    </source>
</evidence>
<proteinExistence type="inferred from homology"/>
<keyword evidence="4 8" id="KW-0479">Metal-binding</keyword>
<evidence type="ECO:0000256" key="2">
    <source>
        <dbReference type="ARBA" id="ARBA00010617"/>
    </source>
</evidence>
<evidence type="ECO:0000256" key="3">
    <source>
        <dbReference type="ARBA" id="ARBA00022617"/>
    </source>
</evidence>
<feature type="transmembrane region" description="Helical" evidence="10">
    <location>
        <begin position="28"/>
        <end position="50"/>
    </location>
</feature>
<dbReference type="InterPro" id="IPR002401">
    <property type="entry name" value="Cyt_P450_E_grp-I"/>
</dbReference>
<dbReference type="GO" id="GO:0020037">
    <property type="term" value="F:heme binding"/>
    <property type="evidence" value="ECO:0007669"/>
    <property type="project" value="InterPro"/>
</dbReference>
<evidence type="ECO:0000256" key="6">
    <source>
        <dbReference type="ARBA" id="ARBA00023004"/>
    </source>
</evidence>
<dbReference type="InterPro" id="IPR017972">
    <property type="entry name" value="Cyt_P450_CS"/>
</dbReference>
<comment type="cofactor">
    <cofactor evidence="1 8">
        <name>heme</name>
        <dbReference type="ChEBI" id="CHEBI:30413"/>
    </cofactor>
</comment>
<keyword evidence="10" id="KW-1133">Transmembrane helix</keyword>
<dbReference type="OrthoDB" id="1470350at2759"/>
<keyword evidence="3 8" id="KW-0349">Heme</keyword>
<dbReference type="InterPro" id="IPR050121">
    <property type="entry name" value="Cytochrome_P450_monoxygenase"/>
</dbReference>
<evidence type="ECO:0000256" key="9">
    <source>
        <dbReference type="RuleBase" id="RU000461"/>
    </source>
</evidence>
<dbReference type="EMBL" id="LCTW02000115">
    <property type="protein sequence ID" value="KXX78581.1"/>
    <property type="molecule type" value="Genomic_DNA"/>
</dbReference>
<organism evidence="11 12">
    <name type="scientific">Madurella mycetomatis</name>
    <dbReference type="NCBI Taxonomy" id="100816"/>
    <lineage>
        <taxon>Eukaryota</taxon>
        <taxon>Fungi</taxon>
        <taxon>Dikarya</taxon>
        <taxon>Ascomycota</taxon>
        <taxon>Pezizomycotina</taxon>
        <taxon>Sordariomycetes</taxon>
        <taxon>Sordariomycetidae</taxon>
        <taxon>Sordariales</taxon>
        <taxon>Sordariales incertae sedis</taxon>
        <taxon>Madurella</taxon>
    </lineage>
</organism>
<dbReference type="Gene3D" id="1.10.630.10">
    <property type="entry name" value="Cytochrome P450"/>
    <property type="match status" value="1"/>
</dbReference>
<feature type="transmembrane region" description="Helical" evidence="10">
    <location>
        <begin position="244"/>
        <end position="262"/>
    </location>
</feature>
<dbReference type="STRING" id="100816.A0A175W552"/>
<feature type="transmembrane region" description="Helical" evidence="10">
    <location>
        <begin position="316"/>
        <end position="338"/>
    </location>
</feature>
<keyword evidence="7 9" id="KW-0503">Monooxygenase</keyword>
<evidence type="ECO:0000313" key="11">
    <source>
        <dbReference type="EMBL" id="KXX78581.1"/>
    </source>
</evidence>
<evidence type="ECO:0000256" key="8">
    <source>
        <dbReference type="PIRSR" id="PIRSR602401-1"/>
    </source>
</evidence>